<sequence>MQYPLSPDVKPEFCTTGSFMRLPSSREGARLAILGMPFDTAASFRVGARFGPQAIRQASMLLFPYNPVQGVFPFEETHGIDIGDLSVIPHSIHRSYAIIAAAVEDLLRRGIVPIGLGGDHSVTLATLRAAHRVHGPLALIHMDSHTDTWDTYYGEKYWHGSPFIRAAEEGLVDPAKVFQIGIRGTLNHPGDISASLDLGYNVITMRELRQRGMAAVVAEVKERIGQSPCFLSFDIDFVDPAFAPGTGTPEVGGYTSHETLELVRSLTGLNYVGFDVVEVLPSHDPAQITALLAATLVHEFAAHVALNLRARGEALPVPELQAAAPASR</sequence>
<dbReference type="NCBIfam" id="TIGR01230">
    <property type="entry name" value="agmatinase"/>
    <property type="match status" value="1"/>
</dbReference>
<evidence type="ECO:0000256" key="4">
    <source>
        <dbReference type="RuleBase" id="RU003684"/>
    </source>
</evidence>
<organism evidence="5 6">
    <name type="scientific">Symbiobacterium terraclitae</name>
    <dbReference type="NCBI Taxonomy" id="557451"/>
    <lineage>
        <taxon>Bacteria</taxon>
        <taxon>Bacillati</taxon>
        <taxon>Bacillota</taxon>
        <taxon>Clostridia</taxon>
        <taxon>Eubacteriales</taxon>
        <taxon>Symbiobacteriaceae</taxon>
        <taxon>Symbiobacterium</taxon>
    </lineage>
</organism>
<dbReference type="PROSITE" id="PS01053">
    <property type="entry name" value="ARGINASE_1"/>
    <property type="match status" value="1"/>
</dbReference>
<gene>
    <name evidence="5" type="ORF">J2Z79_000156</name>
</gene>
<dbReference type="InterPro" id="IPR006035">
    <property type="entry name" value="Ureohydrolase"/>
</dbReference>
<dbReference type="InterPro" id="IPR020855">
    <property type="entry name" value="Ureohydrolase_Mn_BS"/>
</dbReference>
<dbReference type="EMBL" id="JAGGLG010000001">
    <property type="protein sequence ID" value="MBP2016783.1"/>
    <property type="molecule type" value="Genomic_DNA"/>
</dbReference>
<dbReference type="InterPro" id="IPR005925">
    <property type="entry name" value="Agmatinase-rel"/>
</dbReference>
<keyword evidence="3 4" id="KW-0378">Hydrolase</keyword>
<proteinExistence type="inferred from homology"/>
<dbReference type="InterPro" id="IPR023696">
    <property type="entry name" value="Ureohydrolase_dom_sf"/>
</dbReference>
<name>A0ABS4JML3_9FIRM</name>
<evidence type="ECO:0000256" key="3">
    <source>
        <dbReference type="ARBA" id="ARBA00022801"/>
    </source>
</evidence>
<comment type="caution">
    <text evidence="5">The sequence shown here is derived from an EMBL/GenBank/DDBJ whole genome shotgun (WGS) entry which is preliminary data.</text>
</comment>
<evidence type="ECO:0000313" key="6">
    <source>
        <dbReference type="Proteomes" id="UP001519289"/>
    </source>
</evidence>
<dbReference type="GO" id="GO:0008783">
    <property type="term" value="F:agmatinase activity"/>
    <property type="evidence" value="ECO:0007669"/>
    <property type="project" value="UniProtKB-EC"/>
</dbReference>
<dbReference type="Pfam" id="PF00491">
    <property type="entry name" value="Arginase"/>
    <property type="match status" value="1"/>
</dbReference>
<dbReference type="PIRSF" id="PIRSF036979">
    <property type="entry name" value="Arginase"/>
    <property type="match status" value="1"/>
</dbReference>
<dbReference type="PANTHER" id="PTHR11358:SF26">
    <property type="entry name" value="GUANIDINO ACID HYDROLASE, MITOCHONDRIAL"/>
    <property type="match status" value="1"/>
</dbReference>
<dbReference type="EC" id="3.5.3.11" evidence="5"/>
<dbReference type="PANTHER" id="PTHR11358">
    <property type="entry name" value="ARGINASE/AGMATINASE"/>
    <property type="match status" value="1"/>
</dbReference>
<dbReference type="SUPFAM" id="SSF52768">
    <property type="entry name" value="Arginase/deacetylase"/>
    <property type="match status" value="1"/>
</dbReference>
<keyword evidence="6" id="KW-1185">Reference proteome</keyword>
<comment type="similarity">
    <text evidence="1">Belongs to the arginase family. Agmatinase subfamily.</text>
</comment>
<reference evidence="5 6" key="1">
    <citation type="submission" date="2021-03" db="EMBL/GenBank/DDBJ databases">
        <title>Genomic Encyclopedia of Type Strains, Phase IV (KMG-IV): sequencing the most valuable type-strain genomes for metagenomic binning, comparative biology and taxonomic classification.</title>
        <authorList>
            <person name="Goeker M."/>
        </authorList>
    </citation>
    <scope>NUCLEOTIDE SEQUENCE [LARGE SCALE GENOMIC DNA]</scope>
    <source>
        <strain evidence="5 6">DSM 27138</strain>
    </source>
</reference>
<protein>
    <submittedName>
        <fullName evidence="5">Agmatinase</fullName>
        <ecNumber evidence="5">3.5.3.11</ecNumber>
    </submittedName>
</protein>
<evidence type="ECO:0000256" key="1">
    <source>
        <dbReference type="ARBA" id="ARBA00009227"/>
    </source>
</evidence>
<accession>A0ABS4JML3</accession>
<dbReference type="Gene3D" id="3.40.800.10">
    <property type="entry name" value="Ureohydrolase domain"/>
    <property type="match status" value="1"/>
</dbReference>
<evidence type="ECO:0000256" key="2">
    <source>
        <dbReference type="ARBA" id="ARBA00022723"/>
    </source>
</evidence>
<dbReference type="Proteomes" id="UP001519289">
    <property type="component" value="Unassembled WGS sequence"/>
</dbReference>
<dbReference type="RefSeq" id="WP_342589387.1">
    <property type="nucleotide sequence ID" value="NZ_JAGGLG010000001.1"/>
</dbReference>
<evidence type="ECO:0000313" key="5">
    <source>
        <dbReference type="EMBL" id="MBP2016783.1"/>
    </source>
</evidence>
<dbReference type="PRINTS" id="PR00116">
    <property type="entry name" value="ARGINASE"/>
</dbReference>
<dbReference type="CDD" id="cd11592">
    <property type="entry name" value="Agmatinase_PAH"/>
    <property type="match status" value="1"/>
</dbReference>
<dbReference type="PROSITE" id="PS51409">
    <property type="entry name" value="ARGINASE_2"/>
    <property type="match status" value="1"/>
</dbReference>
<keyword evidence="2" id="KW-0479">Metal-binding</keyword>